<feature type="region of interest" description="Disordered" evidence="1">
    <location>
        <begin position="1"/>
        <end position="43"/>
    </location>
</feature>
<dbReference type="HOGENOM" id="CLU_915770_0_0_1"/>
<sequence>MDCRPSKVKLTAAKRARAARWSKKQPPPAPEFIETSDSDSNSDIECTGWTGGVSHIISDYEDSDAGYSIVEDGFLEELGRDDLIEGLQREWQNQLDLELLAKPTATEVLMREVGSKQWKAAESNRSLGYNELSERCQREIRQKAREKEVADKITRNTNSESKVVSQPENSQVKNLGEIFHGYLSDMSEDEGGYENEENEENEGLSTFITAGSSSASITPALKRQKVDIPACDQHKLSQEARCLKYQEGLAAIDKLIASKKEHFDTGHNGLQAS</sequence>
<accession>A0A0C9VG99</accession>
<dbReference type="Proteomes" id="UP000054279">
    <property type="component" value="Unassembled WGS sequence"/>
</dbReference>
<evidence type="ECO:0000313" key="3">
    <source>
        <dbReference type="Proteomes" id="UP000054279"/>
    </source>
</evidence>
<name>A0A0C9VG99_SPHS4</name>
<keyword evidence="3" id="KW-1185">Reference proteome</keyword>
<proteinExistence type="predicted"/>
<dbReference type="OrthoDB" id="3070271at2759"/>
<dbReference type="AlphaFoldDB" id="A0A0C9VG99"/>
<feature type="compositionally biased region" description="Basic residues" evidence="1">
    <location>
        <begin position="12"/>
        <end position="23"/>
    </location>
</feature>
<evidence type="ECO:0000313" key="2">
    <source>
        <dbReference type="EMBL" id="KIJ46039.1"/>
    </source>
</evidence>
<gene>
    <name evidence="2" type="ORF">M422DRAFT_250466</name>
</gene>
<dbReference type="EMBL" id="KN837109">
    <property type="protein sequence ID" value="KIJ46039.1"/>
    <property type="molecule type" value="Genomic_DNA"/>
</dbReference>
<reference evidence="2 3" key="1">
    <citation type="submission" date="2014-06" db="EMBL/GenBank/DDBJ databases">
        <title>Evolutionary Origins and Diversification of the Mycorrhizal Mutualists.</title>
        <authorList>
            <consortium name="DOE Joint Genome Institute"/>
            <consortium name="Mycorrhizal Genomics Consortium"/>
            <person name="Kohler A."/>
            <person name="Kuo A."/>
            <person name="Nagy L.G."/>
            <person name="Floudas D."/>
            <person name="Copeland A."/>
            <person name="Barry K.W."/>
            <person name="Cichocki N."/>
            <person name="Veneault-Fourrey C."/>
            <person name="LaButti K."/>
            <person name="Lindquist E.A."/>
            <person name="Lipzen A."/>
            <person name="Lundell T."/>
            <person name="Morin E."/>
            <person name="Murat C."/>
            <person name="Riley R."/>
            <person name="Ohm R."/>
            <person name="Sun H."/>
            <person name="Tunlid A."/>
            <person name="Henrissat B."/>
            <person name="Grigoriev I.V."/>
            <person name="Hibbett D.S."/>
            <person name="Martin F."/>
        </authorList>
    </citation>
    <scope>NUCLEOTIDE SEQUENCE [LARGE SCALE GENOMIC DNA]</scope>
    <source>
        <strain evidence="2 3">SS14</strain>
    </source>
</reference>
<evidence type="ECO:0000256" key="1">
    <source>
        <dbReference type="SAM" id="MobiDB-lite"/>
    </source>
</evidence>
<organism evidence="2 3">
    <name type="scientific">Sphaerobolus stellatus (strain SS14)</name>
    <dbReference type="NCBI Taxonomy" id="990650"/>
    <lineage>
        <taxon>Eukaryota</taxon>
        <taxon>Fungi</taxon>
        <taxon>Dikarya</taxon>
        <taxon>Basidiomycota</taxon>
        <taxon>Agaricomycotina</taxon>
        <taxon>Agaricomycetes</taxon>
        <taxon>Phallomycetidae</taxon>
        <taxon>Geastrales</taxon>
        <taxon>Sphaerobolaceae</taxon>
        <taxon>Sphaerobolus</taxon>
    </lineage>
</organism>
<protein>
    <submittedName>
        <fullName evidence="2">Uncharacterized protein</fullName>
    </submittedName>
</protein>